<gene>
    <name evidence="1" type="ORF">VZT92_005661</name>
</gene>
<evidence type="ECO:0000313" key="1">
    <source>
        <dbReference type="EMBL" id="KAK9538105.1"/>
    </source>
</evidence>
<evidence type="ECO:0008006" key="3">
    <source>
        <dbReference type="Google" id="ProtNLM"/>
    </source>
</evidence>
<reference evidence="1 2" key="1">
    <citation type="journal article" date="2024" name="Genome Biol. Evol.">
        <title>Chromosome-level genome assembly of the viviparous eelpout Zoarces viviparus.</title>
        <authorList>
            <person name="Fuhrmann N."/>
            <person name="Brasseur M.V."/>
            <person name="Bakowski C.E."/>
            <person name="Podsiadlowski L."/>
            <person name="Prost S."/>
            <person name="Krehenwinkel H."/>
            <person name="Mayer C."/>
        </authorList>
    </citation>
    <scope>NUCLEOTIDE SEQUENCE [LARGE SCALE GENOMIC DNA]</scope>
    <source>
        <strain evidence="1">NO-MEL_2022_Ind0_liver</strain>
    </source>
</reference>
<organism evidence="1 2">
    <name type="scientific">Zoarces viviparus</name>
    <name type="common">Viviparous eelpout</name>
    <name type="synonym">Blennius viviparus</name>
    <dbReference type="NCBI Taxonomy" id="48416"/>
    <lineage>
        <taxon>Eukaryota</taxon>
        <taxon>Metazoa</taxon>
        <taxon>Chordata</taxon>
        <taxon>Craniata</taxon>
        <taxon>Vertebrata</taxon>
        <taxon>Euteleostomi</taxon>
        <taxon>Actinopterygii</taxon>
        <taxon>Neopterygii</taxon>
        <taxon>Teleostei</taxon>
        <taxon>Neoteleostei</taxon>
        <taxon>Acanthomorphata</taxon>
        <taxon>Eupercaria</taxon>
        <taxon>Perciformes</taxon>
        <taxon>Cottioidei</taxon>
        <taxon>Zoarcales</taxon>
        <taxon>Zoarcidae</taxon>
        <taxon>Zoarcinae</taxon>
        <taxon>Zoarces</taxon>
    </lineage>
</organism>
<accession>A0AAW1FTS1</accession>
<proteinExistence type="predicted"/>
<keyword evidence="2" id="KW-1185">Reference proteome</keyword>
<protein>
    <recommendedName>
        <fullName evidence="3">Secreted protein</fullName>
    </recommendedName>
</protein>
<sequence length="84" mass="9046">MCRFFLVWLHPGWSKTTRRLLPPTDLDCTTLPASLSTRPPPSCLSPCLPEAECGSGNGTVRAQGSACGRLTISSSRHSLLSITF</sequence>
<dbReference type="EMBL" id="JBCEZU010000034">
    <property type="protein sequence ID" value="KAK9538105.1"/>
    <property type="molecule type" value="Genomic_DNA"/>
</dbReference>
<dbReference type="Proteomes" id="UP001488805">
    <property type="component" value="Unassembled WGS sequence"/>
</dbReference>
<evidence type="ECO:0000313" key="2">
    <source>
        <dbReference type="Proteomes" id="UP001488805"/>
    </source>
</evidence>
<comment type="caution">
    <text evidence="1">The sequence shown here is derived from an EMBL/GenBank/DDBJ whole genome shotgun (WGS) entry which is preliminary data.</text>
</comment>
<dbReference type="AlphaFoldDB" id="A0AAW1FTS1"/>
<name>A0AAW1FTS1_ZOAVI</name>